<feature type="signal peptide" evidence="1">
    <location>
        <begin position="1"/>
        <end position="21"/>
    </location>
</feature>
<reference evidence="2" key="2">
    <citation type="journal article" date="2022" name="Res Sq">
        <title>Evolution of multicellular longitudinally dividing oral cavity symbionts (Neisseriaceae).</title>
        <authorList>
            <person name="Nyongesa S."/>
            <person name="Weber P."/>
            <person name="Bernet E."/>
            <person name="Pullido F."/>
            <person name="Nieckarz M."/>
            <person name="Delaby M."/>
            <person name="Nieves C."/>
            <person name="Viehboeck T."/>
            <person name="Krause N."/>
            <person name="Rivera-Millot A."/>
            <person name="Nakamura A."/>
            <person name="Vischer N."/>
            <person name="VanNieuwenhze M."/>
            <person name="Brun Y."/>
            <person name="Cava F."/>
            <person name="Bulgheresi S."/>
            <person name="Veyrier F."/>
        </authorList>
    </citation>
    <scope>NUCLEOTIDE SEQUENCE</scope>
    <source>
        <strain evidence="2">SAG 1488-6</strain>
    </source>
</reference>
<feature type="chain" id="PRO_5045778685" evidence="1">
    <location>
        <begin position="22"/>
        <end position="174"/>
    </location>
</feature>
<proteinExistence type="predicted"/>
<evidence type="ECO:0000313" key="2">
    <source>
        <dbReference type="EMBL" id="UOO91460.1"/>
    </source>
</evidence>
<name>A0ABY4E7T6_VITST</name>
<dbReference type="PROSITE" id="PS51257">
    <property type="entry name" value="PROKAR_LIPOPROTEIN"/>
    <property type="match status" value="1"/>
</dbReference>
<keyword evidence="1" id="KW-0732">Signal</keyword>
<sequence>MKKFKLLVSVLAMSSALTACTTTLTNDLFGGGNRPSNHTNQGNTGVVVIPTNTVTPYRLSANHWSDVASIRNRANELSIRVGQGELTKVQAAQLLNEYRVKLVGHNSVDDNVYTVYLRAATQSQSGQINTDQSKRLIQNALSGWSQRWPNMQNKPTNPAFTNFLNEVMGLQALK</sequence>
<evidence type="ECO:0000313" key="3">
    <source>
        <dbReference type="Proteomes" id="UP000832034"/>
    </source>
</evidence>
<gene>
    <name evidence="2" type="ORF">LVJ81_07220</name>
</gene>
<dbReference type="Proteomes" id="UP000832034">
    <property type="component" value="Chromosome"/>
</dbReference>
<reference evidence="2" key="1">
    <citation type="submission" date="2021-12" db="EMBL/GenBank/DDBJ databases">
        <authorList>
            <person name="Veyrier F.J."/>
        </authorList>
    </citation>
    <scope>NUCLEOTIDE SEQUENCE</scope>
    <source>
        <strain evidence="2">SAG 1488-6</strain>
    </source>
</reference>
<protein>
    <submittedName>
        <fullName evidence="2">Prokaryotic membrane lipolipid attachment site family protein</fullName>
    </submittedName>
</protein>
<keyword evidence="3" id="KW-1185">Reference proteome</keyword>
<dbReference type="EMBL" id="CP091512">
    <property type="protein sequence ID" value="UOO91460.1"/>
    <property type="molecule type" value="Genomic_DNA"/>
</dbReference>
<evidence type="ECO:0000256" key="1">
    <source>
        <dbReference type="SAM" id="SignalP"/>
    </source>
</evidence>
<accession>A0ABY4E7T6</accession>
<organism evidence="2 3">
    <name type="scientific">Vitreoscilla stercoraria</name>
    <dbReference type="NCBI Taxonomy" id="61"/>
    <lineage>
        <taxon>Bacteria</taxon>
        <taxon>Pseudomonadati</taxon>
        <taxon>Pseudomonadota</taxon>
        <taxon>Betaproteobacteria</taxon>
        <taxon>Neisseriales</taxon>
        <taxon>Neisseriaceae</taxon>
        <taxon>Vitreoscilla</taxon>
    </lineage>
</organism>